<gene>
    <name evidence="2" type="ORF">C7438_0399</name>
</gene>
<dbReference type="RefSeq" id="WP_121443664.1">
    <property type="nucleotide sequence ID" value="NZ_RBIJ01000001.1"/>
</dbReference>
<protein>
    <submittedName>
        <fullName evidence="2">Branched-subunit amino acid transport protein</fullName>
    </submittedName>
</protein>
<evidence type="ECO:0000256" key="1">
    <source>
        <dbReference type="SAM" id="Phobius"/>
    </source>
</evidence>
<sequence>MNVSVWCLILCMALATYVSRLVPFAVGGRRLPPRLRPYLAALPYTILGALLVPGIWTATGHVASSLLGSGVAAVLAYFRANLLLVVVAAVLAAYAGEMVLAYLFSS</sequence>
<feature type="transmembrane region" description="Helical" evidence="1">
    <location>
        <begin position="44"/>
        <end position="75"/>
    </location>
</feature>
<organism evidence="2 3">
    <name type="scientific">Brockia lithotrophica</name>
    <dbReference type="NCBI Taxonomy" id="933949"/>
    <lineage>
        <taxon>Bacteria</taxon>
        <taxon>Bacillati</taxon>
        <taxon>Bacillota</taxon>
        <taxon>Bacilli</taxon>
        <taxon>Bacillales</taxon>
        <taxon>Bacillales Family X. Incertae Sedis</taxon>
        <taxon>Brockia</taxon>
    </lineage>
</organism>
<dbReference type="OrthoDB" id="9811308at2"/>
<keyword evidence="3" id="KW-1185">Reference proteome</keyword>
<dbReference type="Pfam" id="PF05437">
    <property type="entry name" value="AzlD"/>
    <property type="match status" value="1"/>
</dbReference>
<dbReference type="EMBL" id="RBIJ01000001">
    <property type="protein sequence ID" value="RKQ88758.1"/>
    <property type="molecule type" value="Genomic_DNA"/>
</dbReference>
<comment type="caution">
    <text evidence="2">The sequence shown here is derived from an EMBL/GenBank/DDBJ whole genome shotgun (WGS) entry which is preliminary data.</text>
</comment>
<name>A0A660L5Q9_9BACL</name>
<keyword evidence="1" id="KW-1133">Transmembrane helix</keyword>
<reference evidence="2 3" key="1">
    <citation type="submission" date="2018-10" db="EMBL/GenBank/DDBJ databases">
        <title>Genomic Encyclopedia of Type Strains, Phase IV (KMG-IV): sequencing the most valuable type-strain genomes for metagenomic binning, comparative biology and taxonomic classification.</title>
        <authorList>
            <person name="Goeker M."/>
        </authorList>
    </citation>
    <scope>NUCLEOTIDE SEQUENCE [LARGE SCALE GENOMIC DNA]</scope>
    <source>
        <strain evidence="2 3">DSM 22653</strain>
    </source>
</reference>
<dbReference type="InterPro" id="IPR008407">
    <property type="entry name" value="Brnchd-chn_aa_trnsp_AzlD"/>
</dbReference>
<keyword evidence="1" id="KW-0812">Transmembrane</keyword>
<dbReference type="Proteomes" id="UP000267019">
    <property type="component" value="Unassembled WGS sequence"/>
</dbReference>
<dbReference type="AlphaFoldDB" id="A0A660L5Q9"/>
<feature type="transmembrane region" description="Helical" evidence="1">
    <location>
        <begin position="82"/>
        <end position="104"/>
    </location>
</feature>
<evidence type="ECO:0000313" key="2">
    <source>
        <dbReference type="EMBL" id="RKQ88758.1"/>
    </source>
</evidence>
<proteinExistence type="predicted"/>
<evidence type="ECO:0000313" key="3">
    <source>
        <dbReference type="Proteomes" id="UP000267019"/>
    </source>
</evidence>
<keyword evidence="1" id="KW-0472">Membrane</keyword>
<accession>A0A660L5Q9</accession>